<dbReference type="PANTHER" id="PTHR20863">
    <property type="entry name" value="ACYL CARRIER PROTEIN"/>
    <property type="match status" value="1"/>
</dbReference>
<comment type="similarity">
    <text evidence="3">Belongs to the acyl carrier protein (ACP) family.</text>
</comment>
<dbReference type="NCBIfam" id="NF002148">
    <property type="entry name" value="PRK00982.1-2"/>
    <property type="match status" value="1"/>
</dbReference>
<keyword evidence="7" id="KW-0597">Phosphoprotein</keyword>
<comment type="subcellular location">
    <subcellularLocation>
        <location evidence="1">Mitochondrion</location>
    </subcellularLocation>
</comment>
<name>A0A166U2V9_9AGAM</name>
<accession>A0A166U2V9</accession>
<organism evidence="16 17">
    <name type="scientific">Athelia psychrophila</name>
    <dbReference type="NCBI Taxonomy" id="1759441"/>
    <lineage>
        <taxon>Eukaryota</taxon>
        <taxon>Fungi</taxon>
        <taxon>Dikarya</taxon>
        <taxon>Basidiomycota</taxon>
        <taxon>Agaricomycotina</taxon>
        <taxon>Agaricomycetes</taxon>
        <taxon>Agaricomycetidae</taxon>
        <taxon>Atheliales</taxon>
        <taxon>Atheliaceae</taxon>
        <taxon>Athelia</taxon>
    </lineage>
</organism>
<keyword evidence="9" id="KW-0809">Transit peptide</keyword>
<evidence type="ECO:0000256" key="3">
    <source>
        <dbReference type="ARBA" id="ARBA00010930"/>
    </source>
</evidence>
<evidence type="ECO:0000313" key="17">
    <source>
        <dbReference type="Proteomes" id="UP000076532"/>
    </source>
</evidence>
<dbReference type="PROSITE" id="PS00012">
    <property type="entry name" value="PHOSPHOPANTETHEINE"/>
    <property type="match status" value="1"/>
</dbReference>
<dbReference type="Proteomes" id="UP000076532">
    <property type="component" value="Unassembled WGS sequence"/>
</dbReference>
<keyword evidence="13 14" id="KW-0275">Fatty acid biosynthesis</keyword>
<dbReference type="STRING" id="436010.A0A166U2V9"/>
<evidence type="ECO:0000256" key="6">
    <source>
        <dbReference type="ARBA" id="ARBA00022516"/>
    </source>
</evidence>
<protein>
    <recommendedName>
        <fullName evidence="14">Acyl carrier protein</fullName>
    </recommendedName>
</protein>
<dbReference type="PANTHER" id="PTHR20863:SF28">
    <property type="entry name" value="ACYL CARRIER PROTEIN, MITOCHONDRIAL"/>
    <property type="match status" value="1"/>
</dbReference>
<gene>
    <name evidence="16" type="ORF">FIBSPDRAFT_44978</name>
</gene>
<evidence type="ECO:0000256" key="1">
    <source>
        <dbReference type="ARBA" id="ARBA00004173"/>
    </source>
</evidence>
<proteinExistence type="inferred from homology"/>
<comment type="pathway">
    <text evidence="2">Lipid metabolism; fatty acid biosynthesis.</text>
</comment>
<evidence type="ECO:0000256" key="9">
    <source>
        <dbReference type="ARBA" id="ARBA00022946"/>
    </source>
</evidence>
<dbReference type="Gene3D" id="1.10.1200.10">
    <property type="entry name" value="ACP-like"/>
    <property type="match status" value="1"/>
</dbReference>
<dbReference type="GO" id="GO:0000035">
    <property type="term" value="F:acyl binding"/>
    <property type="evidence" value="ECO:0007669"/>
    <property type="project" value="TreeGrafter"/>
</dbReference>
<keyword evidence="10" id="KW-0249">Electron transport</keyword>
<evidence type="ECO:0000256" key="10">
    <source>
        <dbReference type="ARBA" id="ARBA00022982"/>
    </source>
</evidence>
<keyword evidence="12" id="KW-0496">Mitochondrion</keyword>
<dbReference type="InterPro" id="IPR003231">
    <property type="entry name" value="ACP"/>
</dbReference>
<dbReference type="InterPro" id="IPR006162">
    <property type="entry name" value="Ppantetheine_attach_site"/>
</dbReference>
<dbReference type="HAMAP" id="MF_01217">
    <property type="entry name" value="Acyl_carrier"/>
    <property type="match status" value="1"/>
</dbReference>
<evidence type="ECO:0000256" key="13">
    <source>
        <dbReference type="ARBA" id="ARBA00023160"/>
    </source>
</evidence>
<evidence type="ECO:0000256" key="11">
    <source>
        <dbReference type="ARBA" id="ARBA00023098"/>
    </source>
</evidence>
<dbReference type="NCBIfam" id="TIGR00517">
    <property type="entry name" value="acyl_carrier"/>
    <property type="match status" value="1"/>
</dbReference>
<dbReference type="InterPro" id="IPR009081">
    <property type="entry name" value="PP-bd_ACP"/>
</dbReference>
<keyword evidence="4" id="KW-0813">Transport</keyword>
<keyword evidence="17" id="KW-1185">Reference proteome</keyword>
<dbReference type="InterPro" id="IPR036736">
    <property type="entry name" value="ACP-like_sf"/>
</dbReference>
<keyword evidence="6 14" id="KW-0444">Lipid biosynthesis</keyword>
<evidence type="ECO:0000256" key="8">
    <source>
        <dbReference type="ARBA" id="ARBA00022832"/>
    </source>
</evidence>
<reference evidence="16 17" key="1">
    <citation type="journal article" date="2016" name="Mol. Biol. Evol.">
        <title>Comparative Genomics of Early-Diverging Mushroom-Forming Fungi Provides Insights into the Origins of Lignocellulose Decay Capabilities.</title>
        <authorList>
            <person name="Nagy L.G."/>
            <person name="Riley R."/>
            <person name="Tritt A."/>
            <person name="Adam C."/>
            <person name="Daum C."/>
            <person name="Floudas D."/>
            <person name="Sun H."/>
            <person name="Yadav J.S."/>
            <person name="Pangilinan J."/>
            <person name="Larsson K.H."/>
            <person name="Matsuura K."/>
            <person name="Barry K."/>
            <person name="Labutti K."/>
            <person name="Kuo R."/>
            <person name="Ohm R.A."/>
            <person name="Bhattacharya S.S."/>
            <person name="Shirouzu T."/>
            <person name="Yoshinaga Y."/>
            <person name="Martin F.M."/>
            <person name="Grigoriev I.V."/>
            <person name="Hibbett D.S."/>
        </authorList>
    </citation>
    <scope>NUCLEOTIDE SEQUENCE [LARGE SCALE GENOMIC DNA]</scope>
    <source>
        <strain evidence="16 17">CBS 109695</strain>
    </source>
</reference>
<evidence type="ECO:0000259" key="15">
    <source>
        <dbReference type="PROSITE" id="PS50075"/>
    </source>
</evidence>
<keyword evidence="5 14" id="KW-0596">Phosphopantetheine</keyword>
<dbReference type="AlphaFoldDB" id="A0A166U2V9"/>
<comment type="function">
    <text evidence="14">Carrier of the growing fatty acid chain in fatty acid biosynthesis.</text>
</comment>
<dbReference type="SUPFAM" id="SSF47336">
    <property type="entry name" value="ACP-like"/>
    <property type="match status" value="1"/>
</dbReference>
<dbReference type="OrthoDB" id="448946at2759"/>
<dbReference type="Pfam" id="PF00550">
    <property type="entry name" value="PP-binding"/>
    <property type="match status" value="1"/>
</dbReference>
<evidence type="ECO:0000256" key="2">
    <source>
        <dbReference type="ARBA" id="ARBA00005194"/>
    </source>
</evidence>
<sequence>MSFIRLAARSLTRPRVAFAAPRTQMAVPWRAGYSAAAGLSKDTIQARVLEVLGGFEKVKAAKLTPTASFTEDLGLDSLDAVEVVMAVEEEFAIEIPDAEADEIKTVQQAIDYIAKTPEAH</sequence>
<evidence type="ECO:0000256" key="4">
    <source>
        <dbReference type="ARBA" id="ARBA00022448"/>
    </source>
</evidence>
<evidence type="ECO:0000256" key="7">
    <source>
        <dbReference type="ARBA" id="ARBA00022553"/>
    </source>
</evidence>
<feature type="domain" description="Carrier" evidence="15">
    <location>
        <begin position="35"/>
        <end position="117"/>
    </location>
</feature>
<evidence type="ECO:0000256" key="14">
    <source>
        <dbReference type="RuleBase" id="RU000722"/>
    </source>
</evidence>
<dbReference type="GO" id="GO:0099128">
    <property type="term" value="C:mitochondrial [2Fe-2S] assembly complex"/>
    <property type="evidence" value="ECO:0007669"/>
    <property type="project" value="UniProtKB-ARBA"/>
</dbReference>
<dbReference type="FunFam" id="1.10.1200.10:FF:000003">
    <property type="entry name" value="Acyl carrier protein"/>
    <property type="match status" value="1"/>
</dbReference>
<evidence type="ECO:0000256" key="5">
    <source>
        <dbReference type="ARBA" id="ARBA00022450"/>
    </source>
</evidence>
<evidence type="ECO:0000256" key="12">
    <source>
        <dbReference type="ARBA" id="ARBA00023128"/>
    </source>
</evidence>
<dbReference type="PROSITE" id="PS50075">
    <property type="entry name" value="CARRIER"/>
    <property type="match status" value="1"/>
</dbReference>
<keyword evidence="8" id="KW-0276">Fatty acid metabolism</keyword>
<keyword evidence="11" id="KW-0443">Lipid metabolism</keyword>
<dbReference type="EMBL" id="KV417490">
    <property type="protein sequence ID" value="KZP31253.1"/>
    <property type="molecule type" value="Genomic_DNA"/>
</dbReference>
<dbReference type="GO" id="GO:0000036">
    <property type="term" value="F:acyl carrier activity"/>
    <property type="evidence" value="ECO:0007669"/>
    <property type="project" value="TreeGrafter"/>
</dbReference>
<evidence type="ECO:0000313" key="16">
    <source>
        <dbReference type="EMBL" id="KZP31253.1"/>
    </source>
</evidence>